<accession>A0A845R112</accession>
<dbReference type="InterPro" id="IPR043998">
    <property type="entry name" value="Put_Metallopep"/>
</dbReference>
<protein>
    <recommendedName>
        <fullName evidence="1">Putative phage metallopeptidase domain-containing protein</fullName>
    </recommendedName>
</protein>
<name>A0A845R112_9CLOT</name>
<dbReference type="AlphaFoldDB" id="A0A845R112"/>
<dbReference type="RefSeq" id="WP_160198725.1">
    <property type="nucleotide sequence ID" value="NZ_QXXA01000026.1"/>
</dbReference>
<sequence length="210" mass="25167">MKNLIVVDTNTGEKIEEIEFSGGYNISYTNLTDSGKIRNIRKLNNSKFGEKHWIKNYIYKSISIKLVEKFKELKHVRPNKILFIEDIYWQKPDSIKPKKHWMARIKKANKQLESMLGYEYILETRSYYTEMMQKEQLIALIYHELRHIDEYGDIKEHDVEDWDNMIATLGKDWATTKAQIPNLIDDYIDWNSLEKRAKQMNLFRDIRAVK</sequence>
<dbReference type="OrthoDB" id="1951626at2"/>
<comment type="caution">
    <text evidence="2">The sequence shown here is derived from an EMBL/GenBank/DDBJ whole genome shotgun (WGS) entry which is preliminary data.</text>
</comment>
<dbReference type="EMBL" id="QXXA01000026">
    <property type="protein sequence ID" value="NBI08261.1"/>
    <property type="molecule type" value="Genomic_DNA"/>
</dbReference>
<evidence type="ECO:0000313" key="3">
    <source>
        <dbReference type="Proteomes" id="UP000467132"/>
    </source>
</evidence>
<organism evidence="2 3">
    <name type="scientific">Senegalia massiliensis</name>
    <dbReference type="NCBI Taxonomy" id="1720316"/>
    <lineage>
        <taxon>Bacteria</taxon>
        <taxon>Bacillati</taxon>
        <taxon>Bacillota</taxon>
        <taxon>Clostridia</taxon>
        <taxon>Eubacteriales</taxon>
        <taxon>Clostridiaceae</taxon>
        <taxon>Senegalia</taxon>
    </lineage>
</organism>
<dbReference type="Pfam" id="PF18894">
    <property type="entry name" value="PhageMetallopep"/>
    <property type="match status" value="1"/>
</dbReference>
<keyword evidence="3" id="KW-1185">Reference proteome</keyword>
<reference evidence="2 3" key="1">
    <citation type="submission" date="2018-08" db="EMBL/GenBank/DDBJ databases">
        <title>Murine metabolic-syndrome-specific gut microbial biobank.</title>
        <authorList>
            <person name="Liu C."/>
        </authorList>
    </citation>
    <scope>NUCLEOTIDE SEQUENCE [LARGE SCALE GENOMIC DNA]</scope>
    <source>
        <strain evidence="2 3">583</strain>
    </source>
</reference>
<evidence type="ECO:0000259" key="1">
    <source>
        <dbReference type="Pfam" id="PF18894"/>
    </source>
</evidence>
<dbReference type="Proteomes" id="UP000467132">
    <property type="component" value="Unassembled WGS sequence"/>
</dbReference>
<feature type="domain" description="Putative phage metallopeptidase" evidence="1">
    <location>
        <begin position="51"/>
        <end position="175"/>
    </location>
</feature>
<gene>
    <name evidence="2" type="ORF">D3Z33_15480</name>
</gene>
<evidence type="ECO:0000313" key="2">
    <source>
        <dbReference type="EMBL" id="NBI08261.1"/>
    </source>
</evidence>
<proteinExistence type="predicted"/>